<dbReference type="InterPro" id="IPR015797">
    <property type="entry name" value="NUDIX_hydrolase-like_dom_sf"/>
</dbReference>
<evidence type="ECO:0000313" key="2">
    <source>
        <dbReference type="EMBL" id="MBK1811290.1"/>
    </source>
</evidence>
<reference evidence="3" key="1">
    <citation type="submission" date="2021-01" db="EMBL/GenBank/DDBJ databases">
        <title>Genome public.</title>
        <authorList>
            <person name="Liu C."/>
            <person name="Sun Q."/>
        </authorList>
    </citation>
    <scope>NUCLEOTIDE SEQUENCE [LARGE SCALE GENOMIC DNA]</scope>
    <source>
        <strain evidence="3">YIM B02505</strain>
    </source>
</reference>
<dbReference type="EMBL" id="JAENHN010000037">
    <property type="protein sequence ID" value="MBK1811290.1"/>
    <property type="molecule type" value="Genomic_DNA"/>
</dbReference>
<dbReference type="Pfam" id="PF00293">
    <property type="entry name" value="NUDIX"/>
    <property type="match status" value="1"/>
</dbReference>
<dbReference type="RefSeq" id="WP_200269353.1">
    <property type="nucleotide sequence ID" value="NZ_JAENHN010000037.1"/>
</dbReference>
<keyword evidence="3" id="KW-1185">Reference proteome</keyword>
<evidence type="ECO:0000259" key="1">
    <source>
        <dbReference type="PROSITE" id="PS51462"/>
    </source>
</evidence>
<protein>
    <submittedName>
        <fullName evidence="2">NUDIX domain-containing protein</fullName>
    </submittedName>
</protein>
<dbReference type="CDD" id="cd04692">
    <property type="entry name" value="NUDIX_Hydrolase"/>
    <property type="match status" value="1"/>
</dbReference>
<dbReference type="PROSITE" id="PS51462">
    <property type="entry name" value="NUDIX"/>
    <property type="match status" value="1"/>
</dbReference>
<sequence>MDEIIDIFNENFHHIGTAAKSVVHKEGLWHQTFHCWIIRKNGDRRYILFQKRANEKEDSPNLLDISAAGHLLAGETKELGVREIEEELGINPLLNHMHYLGVRITAYRFNNICNYEFNHVYLLEDNTILENFELRQNEVSGLVEIDIEEGLKLFSGQVNKIYGSFFKTKCGQPQSIRLQMEDFIPRVDQYYLRICSIADLYFDGHSCLCI</sequence>
<dbReference type="Proteomes" id="UP000596739">
    <property type="component" value="Unassembled WGS sequence"/>
</dbReference>
<feature type="domain" description="Nudix hydrolase" evidence="1">
    <location>
        <begin position="28"/>
        <end position="167"/>
    </location>
</feature>
<dbReference type="SUPFAM" id="SSF55811">
    <property type="entry name" value="Nudix"/>
    <property type="match status" value="1"/>
</dbReference>
<dbReference type="PANTHER" id="PTHR10885">
    <property type="entry name" value="ISOPENTENYL-DIPHOSPHATE DELTA-ISOMERASE"/>
    <property type="match status" value="1"/>
</dbReference>
<proteinExistence type="predicted"/>
<dbReference type="Gene3D" id="3.90.79.10">
    <property type="entry name" value="Nucleoside Triphosphate Pyrophosphohydrolase"/>
    <property type="match status" value="1"/>
</dbReference>
<dbReference type="PANTHER" id="PTHR10885:SF0">
    <property type="entry name" value="ISOPENTENYL-DIPHOSPHATE DELTA-ISOMERASE"/>
    <property type="match status" value="1"/>
</dbReference>
<accession>A0ABS1EPJ3</accession>
<name>A0ABS1EPJ3_9CLOT</name>
<organism evidence="2 3">
    <name type="scientific">Clostridium yunnanense</name>
    <dbReference type="NCBI Taxonomy" id="2800325"/>
    <lineage>
        <taxon>Bacteria</taxon>
        <taxon>Bacillati</taxon>
        <taxon>Bacillota</taxon>
        <taxon>Clostridia</taxon>
        <taxon>Eubacteriales</taxon>
        <taxon>Clostridiaceae</taxon>
        <taxon>Clostridium</taxon>
    </lineage>
</organism>
<evidence type="ECO:0000313" key="3">
    <source>
        <dbReference type="Proteomes" id="UP000596739"/>
    </source>
</evidence>
<dbReference type="InterPro" id="IPR000086">
    <property type="entry name" value="NUDIX_hydrolase_dom"/>
</dbReference>
<comment type="caution">
    <text evidence="2">The sequence shown here is derived from an EMBL/GenBank/DDBJ whole genome shotgun (WGS) entry which is preliminary data.</text>
</comment>
<gene>
    <name evidence="2" type="ORF">JHL18_11700</name>
</gene>